<keyword evidence="2" id="KW-1185">Reference proteome</keyword>
<dbReference type="EMBL" id="CABITT030000005">
    <property type="protein sequence ID" value="VVB04202.1"/>
    <property type="molecule type" value="Genomic_DNA"/>
</dbReference>
<dbReference type="AlphaFoldDB" id="A0A565BS59"/>
<gene>
    <name evidence="1" type="ORF">ANE_LOCUS14646</name>
</gene>
<organism evidence="1 2">
    <name type="scientific">Arabis nemorensis</name>
    <dbReference type="NCBI Taxonomy" id="586526"/>
    <lineage>
        <taxon>Eukaryota</taxon>
        <taxon>Viridiplantae</taxon>
        <taxon>Streptophyta</taxon>
        <taxon>Embryophyta</taxon>
        <taxon>Tracheophyta</taxon>
        <taxon>Spermatophyta</taxon>
        <taxon>Magnoliopsida</taxon>
        <taxon>eudicotyledons</taxon>
        <taxon>Gunneridae</taxon>
        <taxon>Pentapetalae</taxon>
        <taxon>rosids</taxon>
        <taxon>malvids</taxon>
        <taxon>Brassicales</taxon>
        <taxon>Brassicaceae</taxon>
        <taxon>Arabideae</taxon>
        <taxon>Arabis</taxon>
    </lineage>
</organism>
<accession>A0A565BS59</accession>
<evidence type="ECO:0000313" key="1">
    <source>
        <dbReference type="EMBL" id="VVB04202.1"/>
    </source>
</evidence>
<dbReference type="Gene3D" id="3.40.50.150">
    <property type="entry name" value="Vaccinia Virus protein VP39"/>
    <property type="match status" value="1"/>
</dbReference>
<sequence length="124" mass="13440">MFIIGENEIDGDNFTSSVSESDIQTYRIHSIESTIVIRQLPSQGISFKLWLPATTLVTLLDNYRRDPNNSPLTRTLSNFSSPVNIVELGSGTKIVGIAAAATLGGNVTVSSRISSLTPTRTAKW</sequence>
<reference evidence="1" key="1">
    <citation type="submission" date="2019-07" db="EMBL/GenBank/DDBJ databases">
        <authorList>
            <person name="Dittberner H."/>
        </authorList>
    </citation>
    <scope>NUCLEOTIDE SEQUENCE [LARGE SCALE GENOMIC DNA]</scope>
</reference>
<comment type="caution">
    <text evidence="1">The sequence shown here is derived from an EMBL/GenBank/DDBJ whole genome shotgun (WGS) entry which is preliminary data.</text>
</comment>
<dbReference type="Proteomes" id="UP000489600">
    <property type="component" value="Unassembled WGS sequence"/>
</dbReference>
<dbReference type="OrthoDB" id="413520at2759"/>
<evidence type="ECO:0000313" key="2">
    <source>
        <dbReference type="Proteomes" id="UP000489600"/>
    </source>
</evidence>
<proteinExistence type="predicted"/>
<protein>
    <submittedName>
        <fullName evidence="1">Uncharacterized protein</fullName>
    </submittedName>
</protein>
<dbReference type="Pfam" id="PF10294">
    <property type="entry name" value="Methyltransf_16"/>
    <property type="match status" value="1"/>
</dbReference>
<dbReference type="InterPro" id="IPR029063">
    <property type="entry name" value="SAM-dependent_MTases_sf"/>
</dbReference>
<dbReference type="InterPro" id="IPR019410">
    <property type="entry name" value="Methyltransf_16"/>
</dbReference>
<name>A0A565BS59_9BRAS</name>